<gene>
    <name evidence="1" type="ORF">SAMN04490188_3895</name>
</gene>
<name>A0ABY0Z9D5_9PSED</name>
<reference evidence="1 2" key="1">
    <citation type="submission" date="2016-10" db="EMBL/GenBank/DDBJ databases">
        <authorList>
            <person name="Varghese N."/>
            <person name="Submissions S."/>
        </authorList>
    </citation>
    <scope>NUCLEOTIDE SEQUENCE [LARGE SCALE GENOMIC DNA]</scope>
    <source>
        <strain evidence="1 2">BS3780</strain>
    </source>
</reference>
<organism evidence="1 2">
    <name type="scientific">Pseudomonas kilonensis</name>
    <dbReference type="NCBI Taxonomy" id="132476"/>
    <lineage>
        <taxon>Bacteria</taxon>
        <taxon>Pseudomonadati</taxon>
        <taxon>Pseudomonadota</taxon>
        <taxon>Gammaproteobacteria</taxon>
        <taxon>Pseudomonadales</taxon>
        <taxon>Pseudomonadaceae</taxon>
        <taxon>Pseudomonas</taxon>
    </lineage>
</organism>
<proteinExistence type="predicted"/>
<sequence length="114" mass="12680">MFALNSLRSYRLSTKLALFHITITSNISSHLLFVFCHYCPKKPATGQRKATTHIARGLAAMLFPRAKEATIISGTAGPTIEKKRSKPERPFLLAISDMRTQRMTNTISQCIGSI</sequence>
<dbReference type="Proteomes" id="UP000183915">
    <property type="component" value="Unassembled WGS sequence"/>
</dbReference>
<accession>A0ABY0Z9D5</accession>
<protein>
    <submittedName>
        <fullName evidence="1">Uncharacterized protein</fullName>
    </submittedName>
</protein>
<dbReference type="EMBL" id="FNTT01000002">
    <property type="protein sequence ID" value="SEE44911.1"/>
    <property type="molecule type" value="Genomic_DNA"/>
</dbReference>
<evidence type="ECO:0000313" key="2">
    <source>
        <dbReference type="Proteomes" id="UP000183915"/>
    </source>
</evidence>
<comment type="caution">
    <text evidence="1">The sequence shown here is derived from an EMBL/GenBank/DDBJ whole genome shotgun (WGS) entry which is preliminary data.</text>
</comment>
<evidence type="ECO:0000313" key="1">
    <source>
        <dbReference type="EMBL" id="SEE44911.1"/>
    </source>
</evidence>
<keyword evidence="2" id="KW-1185">Reference proteome</keyword>